<dbReference type="OrthoDB" id="6781118at2759"/>
<organism evidence="1 2">
    <name type="scientific">Aphis craccivora</name>
    <name type="common">Cowpea aphid</name>
    <dbReference type="NCBI Taxonomy" id="307492"/>
    <lineage>
        <taxon>Eukaryota</taxon>
        <taxon>Metazoa</taxon>
        <taxon>Ecdysozoa</taxon>
        <taxon>Arthropoda</taxon>
        <taxon>Hexapoda</taxon>
        <taxon>Insecta</taxon>
        <taxon>Pterygota</taxon>
        <taxon>Neoptera</taxon>
        <taxon>Paraneoptera</taxon>
        <taxon>Hemiptera</taxon>
        <taxon>Sternorrhyncha</taxon>
        <taxon>Aphidomorpha</taxon>
        <taxon>Aphidoidea</taxon>
        <taxon>Aphididae</taxon>
        <taxon>Aphidini</taxon>
        <taxon>Aphis</taxon>
        <taxon>Aphis</taxon>
    </lineage>
</organism>
<comment type="caution">
    <text evidence="1">The sequence shown here is derived from an EMBL/GenBank/DDBJ whole genome shotgun (WGS) entry which is preliminary data.</text>
</comment>
<dbReference type="EMBL" id="VUJU01009693">
    <property type="protein sequence ID" value="KAF0718292.1"/>
    <property type="molecule type" value="Genomic_DNA"/>
</dbReference>
<dbReference type="Proteomes" id="UP000478052">
    <property type="component" value="Unassembled WGS sequence"/>
</dbReference>
<gene>
    <name evidence="1" type="ORF">FWK35_00026812</name>
</gene>
<keyword evidence="2" id="KW-1185">Reference proteome</keyword>
<evidence type="ECO:0000313" key="1">
    <source>
        <dbReference type="EMBL" id="KAF0718292.1"/>
    </source>
</evidence>
<name>A0A6G0W1X0_APHCR</name>
<accession>A0A6G0W1X0</accession>
<protein>
    <submittedName>
        <fullName evidence="1">Uncharacterized protein</fullName>
    </submittedName>
</protein>
<evidence type="ECO:0000313" key="2">
    <source>
        <dbReference type="Proteomes" id="UP000478052"/>
    </source>
</evidence>
<dbReference type="AlphaFoldDB" id="A0A6G0W1X0"/>
<proteinExistence type="predicted"/>
<reference evidence="1 2" key="1">
    <citation type="submission" date="2019-08" db="EMBL/GenBank/DDBJ databases">
        <title>Whole genome of Aphis craccivora.</title>
        <authorList>
            <person name="Voronova N.V."/>
            <person name="Shulinski R.S."/>
            <person name="Bandarenka Y.V."/>
            <person name="Zhorov D.G."/>
            <person name="Warner D."/>
        </authorList>
    </citation>
    <scope>NUCLEOTIDE SEQUENCE [LARGE SCALE GENOMIC DNA]</scope>
    <source>
        <strain evidence="1">180601</strain>
        <tissue evidence="1">Whole Body</tissue>
    </source>
</reference>
<sequence length="73" mass="8719">MFQHPISCGKNCDCRKAGLKCSIICRHCKGQWCTNYIEIEVDYTEDCTLEELLDETVEEKEEYRIITFFFIRE</sequence>